<dbReference type="OrthoDB" id="5477395at2"/>
<evidence type="ECO:0000256" key="1">
    <source>
        <dbReference type="SAM" id="MobiDB-lite"/>
    </source>
</evidence>
<feature type="region of interest" description="Disordered" evidence="1">
    <location>
        <begin position="147"/>
        <end position="180"/>
    </location>
</feature>
<keyword evidence="3" id="KW-1185">Reference proteome</keyword>
<protein>
    <submittedName>
        <fullName evidence="2">Uncharacterized protein</fullName>
    </submittedName>
</protein>
<evidence type="ECO:0000313" key="2">
    <source>
        <dbReference type="EMBL" id="EYF08548.1"/>
    </source>
</evidence>
<dbReference type="Gene3D" id="1.25.40.10">
    <property type="entry name" value="Tetratricopeptide repeat domain"/>
    <property type="match status" value="1"/>
</dbReference>
<sequence>MTRRHRGRGAPLDPEDVLSGRVRVNAADLASLIHVINPSGLSLPAAEMSRRYGLKRRLQSLLVRRFGDALRIVPEQHERGVVSLQLGISGVDACHAVVSELEEDARAFVQRTLDLEEGAPSAATGAATVFSAMSAMSAMSATVPAATKGARARRAPPASPASDGVEPRTTPDDGHGPQRSDMLLQRGWEALDAYDYPQAQALFEAALQAASAPGEETEAASALLELQVNHLGADTDALALGEHLGKEARRSSPIRLHLALAAARSGARALSLAWMGDLRTPEVAVVYAALARRATSAGALDTAAQDLEVLRHLDPAHPSAASLAEDLARARAEAARPLEEEAWALLEQGHLEDARARAVEALGRWPGSEGARRVLREAEARANAELVTRHVAEADAAEERGDILGALEALRRTRPVVGGEEADTIEKRIAMLLVTERLMHVQAQAESVLARLRNDITAGLMAYVALEQGVRRMVRTRAGNVLLARLDALGAEGTGPRARAAVNAVLELERAAAIVEEAPEEALARLRAHPALAQLDEMRRVAAMAERVVTARKLQEVAARAAAAQAAAEEQLGKARSAAAQGDMEATLRIISENVLGALGETDQVEASALRAKGADARARRVLREQAAWLRSTGALLEGRKAVDTLLDSTTADVERVSLVQLREEIGDEIRSALRLHTFGPGPRPLSSRDLDLRLIGGVHGTFSAVTPQTVFMEVEGCWVFVRVLDLTTGAVTERAILRTPSPLRLLGYEVVGDRLLVIGGHGEVLELGLDGRWEVLGYESLRPAEVTARSRMVPRGELSPLMLPDVVVEQGLVAPGNGLLADATRWIWLLTHTHRSGVRRVSTTLHVIDREEQQRVREMHDVHALTGLHLLPELDPVRIAVSTPDGLALHVEDGAPLVEGTFKAPLLRLGVAAAPTPDGHLDITGRKLLALVTGPAAPPPDGPGAPGALESAPAQTLGWVELSAGKTGAFNPLPGLSAETSTVASGGDPSAGLTFFLVDDAQERRELLAFADAGDGIGLRYRCDVPHRTALLRESSGRLVLVLGRPDGLTRIALGAAPPALTVDDPHGMLRSLGLSLVTATCHRPTGTRAEAIRVLAFTLAAESPETRARRIATERHTNDPDRISELSHALQLLGRAEEAGQLDRMAMKSHPRHAGLCIGYARAVANLRRWGEVVTTLAGLDMRGVDDGTAQHRSHLLGLALLHLGRPEEALDVLQRATTYGEGSCDLGWLLALATPLRGEGSAPPEAGWTRRQLAVRELASRVVAADAALAGGRADAALDHLDHTVVWEAAEVQSLARVAEAHLALDGEPDPFRAALGLATFVAGHREHSSTDRRDLPLPGRWEGSRLDALLARAERWLDGRFGGPAYLRPTALSFSASTPLYGVPTKAS</sequence>
<dbReference type="EMBL" id="ASRX01000003">
    <property type="protein sequence ID" value="EYF08548.1"/>
    <property type="molecule type" value="Genomic_DNA"/>
</dbReference>
<dbReference type="SUPFAM" id="SSF48452">
    <property type="entry name" value="TPR-like"/>
    <property type="match status" value="2"/>
</dbReference>
<dbReference type="Proteomes" id="UP000019678">
    <property type="component" value="Unassembled WGS sequence"/>
</dbReference>
<reference evidence="2 3" key="1">
    <citation type="submission" date="2013-05" db="EMBL/GenBank/DDBJ databases">
        <title>Genome assembly of Chondromyces apiculatus DSM 436.</title>
        <authorList>
            <person name="Sharma G."/>
            <person name="Khatri I."/>
            <person name="Kaur C."/>
            <person name="Mayilraj S."/>
            <person name="Subramanian S."/>
        </authorList>
    </citation>
    <scope>NUCLEOTIDE SEQUENCE [LARGE SCALE GENOMIC DNA]</scope>
    <source>
        <strain evidence="2 3">DSM 436</strain>
    </source>
</reference>
<comment type="caution">
    <text evidence="2">The sequence shown here is derived from an EMBL/GenBank/DDBJ whole genome shotgun (WGS) entry which is preliminary data.</text>
</comment>
<evidence type="ECO:0000313" key="3">
    <source>
        <dbReference type="Proteomes" id="UP000019678"/>
    </source>
</evidence>
<dbReference type="InterPro" id="IPR011990">
    <property type="entry name" value="TPR-like_helical_dom_sf"/>
</dbReference>
<dbReference type="STRING" id="1192034.CAP_4078"/>
<organism evidence="2 3">
    <name type="scientific">Chondromyces apiculatus DSM 436</name>
    <dbReference type="NCBI Taxonomy" id="1192034"/>
    <lineage>
        <taxon>Bacteria</taxon>
        <taxon>Pseudomonadati</taxon>
        <taxon>Myxococcota</taxon>
        <taxon>Polyangia</taxon>
        <taxon>Polyangiales</taxon>
        <taxon>Polyangiaceae</taxon>
        <taxon>Chondromyces</taxon>
    </lineage>
</organism>
<gene>
    <name evidence="2" type="ORF">CAP_4078</name>
</gene>
<proteinExistence type="predicted"/>
<accession>A0A017TH21</accession>
<name>A0A017TH21_9BACT</name>
<feature type="compositionally biased region" description="Basic and acidic residues" evidence="1">
    <location>
        <begin position="165"/>
        <end position="178"/>
    </location>
</feature>
<dbReference type="RefSeq" id="WP_156040429.1">
    <property type="nucleotide sequence ID" value="NZ_ASRX01000003.1"/>
</dbReference>